<feature type="domain" description="CBS" evidence="4">
    <location>
        <begin position="108"/>
        <end position="165"/>
    </location>
</feature>
<feature type="domain" description="CBS" evidence="4">
    <location>
        <begin position="183"/>
        <end position="242"/>
    </location>
</feature>
<gene>
    <name evidence="5" type="ORF">BJ085DRAFT_7603</name>
</gene>
<keyword evidence="2 3" id="KW-0129">CBS domain</keyword>
<dbReference type="STRING" id="215637.A0A4Q0A2X4"/>
<dbReference type="Gene3D" id="3.10.580.10">
    <property type="entry name" value="CBS-domain"/>
    <property type="match status" value="2"/>
</dbReference>
<evidence type="ECO:0000313" key="6">
    <source>
        <dbReference type="Proteomes" id="UP000268162"/>
    </source>
</evidence>
<proteinExistence type="predicted"/>
<evidence type="ECO:0000259" key="4">
    <source>
        <dbReference type="PROSITE" id="PS51371"/>
    </source>
</evidence>
<protein>
    <recommendedName>
        <fullName evidence="4">CBS domain-containing protein</fullName>
    </recommendedName>
</protein>
<evidence type="ECO:0000256" key="1">
    <source>
        <dbReference type="ARBA" id="ARBA00022737"/>
    </source>
</evidence>
<dbReference type="EMBL" id="ML002263">
    <property type="protein sequence ID" value="RKP39550.1"/>
    <property type="molecule type" value="Genomic_DNA"/>
</dbReference>
<evidence type="ECO:0000256" key="3">
    <source>
        <dbReference type="PROSITE-ProRule" id="PRU00703"/>
    </source>
</evidence>
<reference evidence="6" key="1">
    <citation type="journal article" date="2018" name="Nat. Microbiol.">
        <title>Leveraging single-cell genomics to expand the fungal tree of life.</title>
        <authorList>
            <person name="Ahrendt S.R."/>
            <person name="Quandt C.A."/>
            <person name="Ciobanu D."/>
            <person name="Clum A."/>
            <person name="Salamov A."/>
            <person name="Andreopoulos B."/>
            <person name="Cheng J.F."/>
            <person name="Woyke T."/>
            <person name="Pelin A."/>
            <person name="Henrissat B."/>
            <person name="Reynolds N.K."/>
            <person name="Benny G.L."/>
            <person name="Smith M.E."/>
            <person name="James T.Y."/>
            <person name="Grigoriev I.V."/>
        </authorList>
    </citation>
    <scope>NUCLEOTIDE SEQUENCE [LARGE SCALE GENOMIC DNA]</scope>
    <source>
        <strain evidence="6">RSA 468</strain>
    </source>
</reference>
<dbReference type="SMART" id="SM00116">
    <property type="entry name" value="CBS"/>
    <property type="match status" value="3"/>
</dbReference>
<feature type="non-terminal residue" evidence="5">
    <location>
        <position position="1"/>
    </location>
</feature>
<dbReference type="InterPro" id="IPR050511">
    <property type="entry name" value="AMPK_gamma/SDS23_families"/>
</dbReference>
<sequence>TDYSDWTLIPARLLVQHQKVIQIDSEAPIEDACELLIEKGISSAPIYDAATQAYIGMFDYRDLITYLLVVLNRADSLAPQQTLEVRKLIHKAAQMQQVPVRLAADLSAQNPFYSIVPETTLSHVVAIFGYGTHRMAVVDEDGGRSIEGILSQSTVIKFLDSHLDKFAPLRDLAARTLQDLRLAETAVYTVNASSLVLDAMRAMVEYGVTSLAVVDSDENAGLVGNISLTDIKYVMQKRKHHFLWRTCLDLVRFAHVERGAQDGEDRVAVFCVSPTSTLRYTIGLLAATKAHRLWV</sequence>
<dbReference type="InterPro" id="IPR000644">
    <property type="entry name" value="CBS_dom"/>
</dbReference>
<dbReference type="Pfam" id="PF00571">
    <property type="entry name" value="CBS"/>
    <property type="match status" value="3"/>
</dbReference>
<feature type="non-terminal residue" evidence="5">
    <location>
        <position position="295"/>
    </location>
</feature>
<dbReference type="PANTHER" id="PTHR13780:SF36">
    <property type="entry name" value="CBS DOMAIN-CONTAINING PROTEIN"/>
    <property type="match status" value="1"/>
</dbReference>
<dbReference type="GO" id="GO:0004865">
    <property type="term" value="F:protein serine/threonine phosphatase inhibitor activity"/>
    <property type="evidence" value="ECO:0007669"/>
    <property type="project" value="TreeGrafter"/>
</dbReference>
<dbReference type="SUPFAM" id="SSF54631">
    <property type="entry name" value="CBS-domain pair"/>
    <property type="match status" value="2"/>
</dbReference>
<keyword evidence="1" id="KW-0677">Repeat</keyword>
<evidence type="ECO:0000313" key="5">
    <source>
        <dbReference type="EMBL" id="RKP39550.1"/>
    </source>
</evidence>
<dbReference type="InterPro" id="IPR046342">
    <property type="entry name" value="CBS_dom_sf"/>
</dbReference>
<evidence type="ECO:0000256" key="2">
    <source>
        <dbReference type="ARBA" id="ARBA00023122"/>
    </source>
</evidence>
<keyword evidence="6" id="KW-1185">Reference proteome</keyword>
<dbReference type="AlphaFoldDB" id="A0A4Q0A2X4"/>
<dbReference type="GO" id="GO:0042149">
    <property type="term" value="P:cellular response to glucose starvation"/>
    <property type="evidence" value="ECO:0007669"/>
    <property type="project" value="TreeGrafter"/>
</dbReference>
<organism evidence="5 6">
    <name type="scientific">Dimargaris cristalligena</name>
    <dbReference type="NCBI Taxonomy" id="215637"/>
    <lineage>
        <taxon>Eukaryota</taxon>
        <taxon>Fungi</taxon>
        <taxon>Fungi incertae sedis</taxon>
        <taxon>Zoopagomycota</taxon>
        <taxon>Kickxellomycotina</taxon>
        <taxon>Dimargaritomycetes</taxon>
        <taxon>Dimargaritales</taxon>
        <taxon>Dimargaritaceae</taxon>
        <taxon>Dimargaris</taxon>
    </lineage>
</organism>
<feature type="domain" description="CBS" evidence="4">
    <location>
        <begin position="15"/>
        <end position="76"/>
    </location>
</feature>
<dbReference type="Proteomes" id="UP000268162">
    <property type="component" value="Unassembled WGS sequence"/>
</dbReference>
<dbReference type="PANTHER" id="PTHR13780">
    <property type="entry name" value="AMP-ACTIVATED PROTEIN KINASE, GAMMA REGULATORY SUBUNIT"/>
    <property type="match status" value="1"/>
</dbReference>
<name>A0A4Q0A2X4_9FUNG</name>
<dbReference type="CDD" id="cd02205">
    <property type="entry name" value="CBS_pair_SF"/>
    <property type="match status" value="1"/>
</dbReference>
<accession>A0A4Q0A2X4</accession>
<dbReference type="PROSITE" id="PS51371">
    <property type="entry name" value="CBS"/>
    <property type="match status" value="3"/>
</dbReference>